<evidence type="ECO:0000313" key="1">
    <source>
        <dbReference type="EMBL" id="BCX80996.1"/>
    </source>
</evidence>
<dbReference type="InterPro" id="IPR022484">
    <property type="entry name" value="PEP-CTERM/exosrtase_acylTfrase"/>
</dbReference>
<keyword evidence="2" id="KW-1185">Reference proteome</keyword>
<evidence type="ECO:0008006" key="3">
    <source>
        <dbReference type="Google" id="ProtNLM"/>
    </source>
</evidence>
<name>A0AAU9BR71_9GAMM</name>
<dbReference type="Pfam" id="PF13444">
    <property type="entry name" value="Acetyltransf_5"/>
    <property type="match status" value="1"/>
</dbReference>
<organism evidence="1 2">
    <name type="scientific">Methylomarinovum caldicuralii</name>
    <dbReference type="NCBI Taxonomy" id="438856"/>
    <lineage>
        <taxon>Bacteria</taxon>
        <taxon>Pseudomonadati</taxon>
        <taxon>Pseudomonadota</taxon>
        <taxon>Gammaproteobacteria</taxon>
        <taxon>Methylococcales</taxon>
        <taxon>Methylothermaceae</taxon>
        <taxon>Methylomarinovum</taxon>
    </lineage>
</organism>
<reference evidence="2" key="1">
    <citation type="journal article" date="2024" name="Int. J. Syst. Evol. Microbiol.">
        <title>Methylomarinovum tepidoasis sp. nov., a moderately thermophilic methanotroph of the family Methylothermaceae isolated from a deep-sea hydrothermal field.</title>
        <authorList>
            <person name="Hirayama H."/>
            <person name="Takaki Y."/>
            <person name="Abe M."/>
            <person name="Miyazaki M."/>
            <person name="Uematsu K."/>
            <person name="Matsui Y."/>
            <person name="Takai K."/>
        </authorList>
    </citation>
    <scope>NUCLEOTIDE SEQUENCE [LARGE SCALE GENOMIC DNA]</scope>
    <source>
        <strain evidence="2">IT-9</strain>
    </source>
</reference>
<evidence type="ECO:0000313" key="2">
    <source>
        <dbReference type="Proteomes" id="UP001321825"/>
    </source>
</evidence>
<dbReference type="NCBIfam" id="TIGR03694">
    <property type="entry name" value="exosort_acyl"/>
    <property type="match status" value="1"/>
</dbReference>
<dbReference type="AlphaFoldDB" id="A0AAU9BR71"/>
<accession>A0AAU9BR71</accession>
<dbReference type="EMBL" id="AP024714">
    <property type="protein sequence ID" value="BCX80996.1"/>
    <property type="molecule type" value="Genomic_DNA"/>
</dbReference>
<proteinExistence type="predicted"/>
<dbReference type="Gene3D" id="3.40.630.30">
    <property type="match status" value="1"/>
</dbReference>
<dbReference type="Proteomes" id="UP001321825">
    <property type="component" value="Chromosome"/>
</dbReference>
<dbReference type="RefSeq" id="WP_317705939.1">
    <property type="nucleotide sequence ID" value="NZ_AP024714.1"/>
</dbReference>
<dbReference type="KEGG" id="mcau:MIT9_P0574"/>
<dbReference type="SUPFAM" id="SSF55729">
    <property type="entry name" value="Acyl-CoA N-acyltransferases (Nat)"/>
    <property type="match status" value="1"/>
</dbReference>
<protein>
    <recommendedName>
        <fullName evidence="3">PEP-CTERM/exosortase system-associated acyltransferase</fullName>
    </recommendedName>
</protein>
<gene>
    <name evidence="1" type="ORF">MIT9_P0574</name>
</gene>
<sequence length="225" mass="26025">MFDGRYRAVIADTKESKSIHYRLRYQVYCLEKRFEPVERFCDQQEIDVYDSRSAHLLIQHLASGEWVGTARLVFGKPESLPMARITRFSLDGVETGGRYFAELSRLSILKSYRRHGERQQVSEPEVLLGLIRAARDYSAQVGLDYWLFLCRRSIMRIVGNLGMRMDIIGDPCEHRGIRYPYLAKLATAFDGIPECSQAVHAMFSRKNTLLRYSQLYPADRPMMAA</sequence>
<dbReference type="InterPro" id="IPR016181">
    <property type="entry name" value="Acyl_CoA_acyltransferase"/>
</dbReference>